<dbReference type="STRING" id="735517.SAMN05444272_4446"/>
<accession>A0A1M7PJG8</accession>
<proteinExistence type="predicted"/>
<name>A0A1M7PJG8_9HYPH</name>
<reference evidence="1 2" key="1">
    <citation type="submission" date="2016-11" db="EMBL/GenBank/DDBJ databases">
        <authorList>
            <person name="Jaros S."/>
            <person name="Januszkiewicz K."/>
            <person name="Wedrychowicz H."/>
        </authorList>
    </citation>
    <scope>NUCLEOTIDE SEQUENCE [LARGE SCALE GENOMIC DNA]</scope>
    <source>
        <strain evidence="1 2">DSM 22153</strain>
    </source>
</reference>
<evidence type="ECO:0008006" key="3">
    <source>
        <dbReference type="Google" id="ProtNLM"/>
    </source>
</evidence>
<protein>
    <recommendedName>
        <fullName evidence="3">DUF945 domain-containing protein</fullName>
    </recommendedName>
</protein>
<dbReference type="EMBL" id="FRBW01000008">
    <property type="protein sequence ID" value="SHN17032.1"/>
    <property type="molecule type" value="Genomic_DNA"/>
</dbReference>
<sequence>MTVYAHTARFDHGRALTEDELRRLAPSIFATSAHESRSDRFQPIPTIDILRGLMDEGFMPVGAKQARPRDETKSDFTKHLIRLRRLDDDRKYSVGDTVCEILLKNANDGTSAYDLMAGLFRVCCLNSLVSQTSTLDSVKVRHSGDVGAKVIEGTYRVMKEAEKALIAPADWSMLALNTDERHAFAEAAHVLRFADAEGETNTPVKPEQLLDPRRRGDTGKDLWTTFNVAQENMIRGGIRTVSRDTQGRRRQSRTRAVNGIDQDIKLNKALWVLTEKMAELKGMRAAA</sequence>
<evidence type="ECO:0000313" key="1">
    <source>
        <dbReference type="EMBL" id="SHN17032.1"/>
    </source>
</evidence>
<gene>
    <name evidence="1" type="ORF">SAMN05444272_4446</name>
</gene>
<dbReference type="RefSeq" id="WP_073015560.1">
    <property type="nucleotide sequence ID" value="NZ_FRBW01000008.1"/>
</dbReference>
<dbReference type="OrthoDB" id="197873at2"/>
<evidence type="ECO:0000313" key="2">
    <source>
        <dbReference type="Proteomes" id="UP000186002"/>
    </source>
</evidence>
<dbReference type="Pfam" id="PF06067">
    <property type="entry name" value="DUF932"/>
    <property type="match status" value="1"/>
</dbReference>
<organism evidence="1 2">
    <name type="scientific">Roseibium suaedae</name>
    <dbReference type="NCBI Taxonomy" id="735517"/>
    <lineage>
        <taxon>Bacteria</taxon>
        <taxon>Pseudomonadati</taxon>
        <taxon>Pseudomonadota</taxon>
        <taxon>Alphaproteobacteria</taxon>
        <taxon>Hyphomicrobiales</taxon>
        <taxon>Stappiaceae</taxon>
        <taxon>Roseibium</taxon>
    </lineage>
</organism>
<keyword evidence="2" id="KW-1185">Reference proteome</keyword>
<dbReference type="InterPro" id="IPR026325">
    <property type="entry name" value="DUF932"/>
</dbReference>
<dbReference type="AlphaFoldDB" id="A0A1M7PJG8"/>
<dbReference type="Proteomes" id="UP000186002">
    <property type="component" value="Unassembled WGS sequence"/>
</dbReference>